<dbReference type="Proteomes" id="UP001210925">
    <property type="component" value="Unassembled WGS sequence"/>
</dbReference>
<keyword evidence="2" id="KW-0040">ANK repeat</keyword>
<gene>
    <name evidence="3" type="ORF">HK103_001352</name>
</gene>
<protein>
    <recommendedName>
        <fullName evidence="5">Ankyrin repeat protein</fullName>
    </recommendedName>
</protein>
<comment type="caution">
    <text evidence="3">The sequence shown here is derived from an EMBL/GenBank/DDBJ whole genome shotgun (WGS) entry which is preliminary data.</text>
</comment>
<dbReference type="Gene3D" id="1.25.40.20">
    <property type="entry name" value="Ankyrin repeat-containing domain"/>
    <property type="match status" value="2"/>
</dbReference>
<evidence type="ECO:0000256" key="2">
    <source>
        <dbReference type="ARBA" id="ARBA00023043"/>
    </source>
</evidence>
<evidence type="ECO:0008006" key="5">
    <source>
        <dbReference type="Google" id="ProtNLM"/>
    </source>
</evidence>
<keyword evidence="1" id="KW-0677">Repeat</keyword>
<keyword evidence="4" id="KW-1185">Reference proteome</keyword>
<reference evidence="3" key="1">
    <citation type="submission" date="2020-05" db="EMBL/GenBank/DDBJ databases">
        <title>Phylogenomic resolution of chytrid fungi.</title>
        <authorList>
            <person name="Stajich J.E."/>
            <person name="Amses K."/>
            <person name="Simmons R."/>
            <person name="Seto K."/>
            <person name="Myers J."/>
            <person name="Bonds A."/>
            <person name="Quandt C.A."/>
            <person name="Barry K."/>
            <person name="Liu P."/>
            <person name="Grigoriev I."/>
            <person name="Longcore J.E."/>
            <person name="James T.Y."/>
        </authorList>
    </citation>
    <scope>NUCLEOTIDE SEQUENCE</scope>
    <source>
        <strain evidence="3">PLAUS21</strain>
    </source>
</reference>
<accession>A0AAD5Y0M9</accession>
<name>A0AAD5Y0M9_9FUNG</name>
<dbReference type="InterPro" id="IPR036770">
    <property type="entry name" value="Ankyrin_rpt-contain_sf"/>
</dbReference>
<organism evidence="3 4">
    <name type="scientific">Boothiomyces macroporosus</name>
    <dbReference type="NCBI Taxonomy" id="261099"/>
    <lineage>
        <taxon>Eukaryota</taxon>
        <taxon>Fungi</taxon>
        <taxon>Fungi incertae sedis</taxon>
        <taxon>Chytridiomycota</taxon>
        <taxon>Chytridiomycota incertae sedis</taxon>
        <taxon>Chytridiomycetes</taxon>
        <taxon>Rhizophydiales</taxon>
        <taxon>Terramycetaceae</taxon>
        <taxon>Boothiomyces</taxon>
    </lineage>
</organism>
<proteinExistence type="predicted"/>
<evidence type="ECO:0000313" key="3">
    <source>
        <dbReference type="EMBL" id="KAJ3252651.1"/>
    </source>
</evidence>
<dbReference type="InterPro" id="IPR002110">
    <property type="entry name" value="Ankyrin_rpt"/>
</dbReference>
<dbReference type="SUPFAM" id="SSF48403">
    <property type="entry name" value="Ankyrin repeat"/>
    <property type="match status" value="1"/>
</dbReference>
<evidence type="ECO:0000256" key="1">
    <source>
        <dbReference type="ARBA" id="ARBA00022737"/>
    </source>
</evidence>
<dbReference type="PANTHER" id="PTHR24173:SF74">
    <property type="entry name" value="ANKYRIN REPEAT DOMAIN-CONTAINING PROTEIN 16"/>
    <property type="match status" value="1"/>
</dbReference>
<dbReference type="Pfam" id="PF12796">
    <property type="entry name" value="Ank_2"/>
    <property type="match status" value="1"/>
</dbReference>
<dbReference type="AlphaFoldDB" id="A0AAD5Y0M9"/>
<dbReference type="SMART" id="SM00248">
    <property type="entry name" value="ANK"/>
    <property type="match status" value="4"/>
</dbReference>
<dbReference type="PANTHER" id="PTHR24173">
    <property type="entry name" value="ANKYRIN REPEAT CONTAINING"/>
    <property type="match status" value="1"/>
</dbReference>
<evidence type="ECO:0000313" key="4">
    <source>
        <dbReference type="Proteomes" id="UP001210925"/>
    </source>
</evidence>
<dbReference type="EMBL" id="JADGKB010000134">
    <property type="protein sequence ID" value="KAJ3252651.1"/>
    <property type="molecule type" value="Genomic_DNA"/>
</dbReference>
<sequence length="294" mass="34373">MLEILQSELVEISTFLTLEEYYQLKFSIKTINFKPKLNPTYFNESIKSNIDYEPYMNINKDLIDSWDTFAVFLVQKEQYSYFRLIKPETLQQSTKLYVSHYKIGDEYGLKMLLNIPALPSILISKAMHGYTQSARYLIKRMDPSSYDNGAIIAAAENNNLEILELLLNDDRVDPIARSNEPIRQAAQKGHYRIVERLMKLKRVNPADKHNEALVNACYFGHLDIVELLLRDKRVNPAANNNEPIRLAALNGHYEIVRYLLEFKRVDPNARDNQAYYLAEIGRHYRVLELLEPYF</sequence>